<dbReference type="InterPro" id="IPR001648">
    <property type="entry name" value="Ribosomal_bS18"/>
</dbReference>
<dbReference type="GO" id="GO:0003735">
    <property type="term" value="F:structural constituent of ribosome"/>
    <property type="evidence" value="ECO:0007669"/>
    <property type="project" value="InterPro"/>
</dbReference>
<dbReference type="AlphaFoldDB" id="A0A1D2NMJ5"/>
<sequence>MLPSLVNQGSRCIEATARVVNTRLHTSFNSNNFLRFCSSTTSSHHHSQSCSRATDVNGRQDERERWPAKSKILNVPSCQITTNHPLMSSQFVRGVSVYYPLRQESKDTKDGTEEESGVDNREDDEGEGKASSNERAEKRQEREKEPVSRHLSKDRSKIIPVETSMRYLKSAAYKEAYGDAPVWVPYRRNFPGQFAPKKTRKTCIRQDKLSTGNPCPICRDEYLVVDYRNVGLLKQFISPFNGEVLGWDKTGVCRRRQEQLLIAIDKAKDYGLITFDVPFREYDYKEYEKIYASYK</sequence>
<evidence type="ECO:0000256" key="5">
    <source>
        <dbReference type="ARBA" id="ARBA00022980"/>
    </source>
</evidence>
<dbReference type="InterPro" id="IPR036870">
    <property type="entry name" value="Ribosomal_bS18_sf"/>
</dbReference>
<dbReference type="OrthoDB" id="21463at2759"/>
<gene>
    <name evidence="12" type="ORF">Ocin01_00208</name>
</gene>
<keyword evidence="3" id="KW-0597">Phosphoprotein</keyword>
<evidence type="ECO:0000256" key="7">
    <source>
        <dbReference type="ARBA" id="ARBA00023274"/>
    </source>
</evidence>
<keyword evidence="7" id="KW-0687">Ribonucleoprotein</keyword>
<keyword evidence="13" id="KW-1185">Reference proteome</keyword>
<accession>A0A1D2NMJ5</accession>
<dbReference type="EMBL" id="LJIJ01000005">
    <property type="protein sequence ID" value="ODN06457.1"/>
    <property type="molecule type" value="Genomic_DNA"/>
</dbReference>
<dbReference type="STRING" id="48709.A0A1D2NMJ5"/>
<evidence type="ECO:0000256" key="11">
    <source>
        <dbReference type="SAM" id="MobiDB-lite"/>
    </source>
</evidence>
<comment type="subcellular location">
    <subcellularLocation>
        <location evidence="1">Mitochondrion</location>
    </subcellularLocation>
</comment>
<evidence type="ECO:0000256" key="3">
    <source>
        <dbReference type="ARBA" id="ARBA00022553"/>
    </source>
</evidence>
<reference evidence="12 13" key="1">
    <citation type="journal article" date="2016" name="Genome Biol. Evol.">
        <title>Gene Family Evolution Reflects Adaptation to Soil Environmental Stressors in the Genome of the Collembolan Orchesella cincta.</title>
        <authorList>
            <person name="Faddeeva-Vakhrusheva A."/>
            <person name="Derks M.F."/>
            <person name="Anvar S.Y."/>
            <person name="Agamennone V."/>
            <person name="Suring W."/>
            <person name="Smit S."/>
            <person name="van Straalen N.M."/>
            <person name="Roelofs D."/>
        </authorList>
    </citation>
    <scope>NUCLEOTIDE SEQUENCE [LARGE SCALE GENOMIC DNA]</scope>
    <source>
        <tissue evidence="12">Mixed pool</tissue>
    </source>
</reference>
<feature type="compositionally biased region" description="Basic and acidic residues" evidence="11">
    <location>
        <begin position="132"/>
        <end position="155"/>
    </location>
</feature>
<evidence type="ECO:0000256" key="2">
    <source>
        <dbReference type="ARBA" id="ARBA00006136"/>
    </source>
</evidence>
<dbReference type="OMA" id="SEWHEAT"/>
<proteinExistence type="inferred from homology"/>
<evidence type="ECO:0000313" key="13">
    <source>
        <dbReference type="Proteomes" id="UP000094527"/>
    </source>
</evidence>
<evidence type="ECO:0000256" key="6">
    <source>
        <dbReference type="ARBA" id="ARBA00023128"/>
    </source>
</evidence>
<dbReference type="PANTHER" id="PTHR13329:SF2">
    <property type="entry name" value="SMALL RIBOSOMAL SUBUNIT PROTEIN MS40"/>
    <property type="match status" value="1"/>
</dbReference>
<feature type="region of interest" description="Disordered" evidence="11">
    <location>
        <begin position="41"/>
        <end position="67"/>
    </location>
</feature>
<feature type="compositionally biased region" description="Acidic residues" evidence="11">
    <location>
        <begin position="112"/>
        <end position="126"/>
    </location>
</feature>
<dbReference type="Gene3D" id="4.10.640.10">
    <property type="entry name" value="Ribosomal protein S18"/>
    <property type="match status" value="1"/>
</dbReference>
<keyword evidence="6" id="KW-0496">Mitochondrion</keyword>
<dbReference type="Proteomes" id="UP000094527">
    <property type="component" value="Unassembled WGS sequence"/>
</dbReference>
<comment type="caution">
    <text evidence="12">The sequence shown here is derived from an EMBL/GenBank/DDBJ whole genome shotgun (WGS) entry which is preliminary data.</text>
</comment>
<keyword evidence="5 12" id="KW-0689">Ribosomal protein</keyword>
<dbReference type="GO" id="GO:0005763">
    <property type="term" value="C:mitochondrial small ribosomal subunit"/>
    <property type="evidence" value="ECO:0007669"/>
    <property type="project" value="UniProtKB-ARBA"/>
</dbReference>
<name>A0A1D2NMJ5_ORCCI</name>
<evidence type="ECO:0000256" key="9">
    <source>
        <dbReference type="ARBA" id="ARBA00035130"/>
    </source>
</evidence>
<comment type="similarity">
    <text evidence="2">Belongs to the bacterial ribosomal protein bS18 family. Mitochondrion-specific ribosomal protein mS40 subfamily.</text>
</comment>
<dbReference type="PANTHER" id="PTHR13329">
    <property type="entry name" value="MITOCHONDRIAL RIBOSOMAL PROTEIN S18B"/>
    <property type="match status" value="1"/>
</dbReference>
<evidence type="ECO:0000256" key="4">
    <source>
        <dbReference type="ARBA" id="ARBA00022946"/>
    </source>
</evidence>
<feature type="region of interest" description="Disordered" evidence="11">
    <location>
        <begin position="103"/>
        <end position="155"/>
    </location>
</feature>
<dbReference type="GO" id="GO:0032543">
    <property type="term" value="P:mitochondrial translation"/>
    <property type="evidence" value="ECO:0007669"/>
    <property type="project" value="InterPro"/>
</dbReference>
<evidence type="ECO:0000256" key="1">
    <source>
        <dbReference type="ARBA" id="ARBA00004173"/>
    </source>
</evidence>
<evidence type="ECO:0000256" key="10">
    <source>
        <dbReference type="ARBA" id="ARBA00035515"/>
    </source>
</evidence>
<dbReference type="Pfam" id="PF01084">
    <property type="entry name" value="Ribosomal_S18"/>
    <property type="match status" value="1"/>
</dbReference>
<feature type="compositionally biased region" description="Basic and acidic residues" evidence="11">
    <location>
        <begin position="58"/>
        <end position="67"/>
    </location>
</feature>
<dbReference type="FunFam" id="4.10.640.10:FF:000008">
    <property type="entry name" value="28S ribosomal protein S18b, mitochondrial"/>
    <property type="match status" value="1"/>
</dbReference>
<keyword evidence="4" id="KW-0809">Transit peptide</keyword>
<dbReference type="InterPro" id="IPR040054">
    <property type="entry name" value="MRPS18B"/>
</dbReference>
<organism evidence="12 13">
    <name type="scientific">Orchesella cincta</name>
    <name type="common">Springtail</name>
    <name type="synonym">Podura cincta</name>
    <dbReference type="NCBI Taxonomy" id="48709"/>
    <lineage>
        <taxon>Eukaryota</taxon>
        <taxon>Metazoa</taxon>
        <taxon>Ecdysozoa</taxon>
        <taxon>Arthropoda</taxon>
        <taxon>Hexapoda</taxon>
        <taxon>Collembola</taxon>
        <taxon>Entomobryomorpha</taxon>
        <taxon>Entomobryoidea</taxon>
        <taxon>Orchesellidae</taxon>
        <taxon>Orchesellinae</taxon>
        <taxon>Orchesella</taxon>
    </lineage>
</organism>
<evidence type="ECO:0000313" key="12">
    <source>
        <dbReference type="EMBL" id="ODN06457.1"/>
    </source>
</evidence>
<evidence type="ECO:0000256" key="8">
    <source>
        <dbReference type="ARBA" id="ARBA00032055"/>
    </source>
</evidence>
<protein>
    <recommendedName>
        <fullName evidence="9">Small ribosomal subunit protein mS40</fullName>
    </recommendedName>
    <alternativeName>
        <fullName evidence="8">28S ribosomal protein S18-2, mitochondrial</fullName>
    </alternativeName>
    <alternativeName>
        <fullName evidence="10">28S ribosomal protein S18b, mitochondrial</fullName>
    </alternativeName>
</protein>
<dbReference type="SUPFAM" id="SSF46911">
    <property type="entry name" value="Ribosomal protein S18"/>
    <property type="match status" value="1"/>
</dbReference>